<dbReference type="AlphaFoldDB" id="A0A6I5KZ12"/>
<proteinExistence type="predicted"/>
<keyword evidence="3" id="KW-1185">Reference proteome</keyword>
<protein>
    <recommendedName>
        <fullName evidence="4">DUF3325 domain-containing protein</fullName>
    </recommendedName>
</protein>
<comment type="caution">
    <text evidence="2">The sequence shown here is derived from an EMBL/GenBank/DDBJ whole genome shotgun (WGS) entry which is preliminary data.</text>
</comment>
<feature type="transmembrane region" description="Helical" evidence="1">
    <location>
        <begin position="44"/>
        <end position="65"/>
    </location>
</feature>
<dbReference type="EMBL" id="JAAAMI010000004">
    <property type="protein sequence ID" value="NDV43582.1"/>
    <property type="molecule type" value="Genomic_DNA"/>
</dbReference>
<keyword evidence="1" id="KW-0812">Transmembrane</keyword>
<evidence type="ECO:0008006" key="4">
    <source>
        <dbReference type="Google" id="ProtNLM"/>
    </source>
</evidence>
<evidence type="ECO:0000313" key="3">
    <source>
        <dbReference type="Proteomes" id="UP000468707"/>
    </source>
</evidence>
<name>A0A6I5KZ12_9FLAO</name>
<organism evidence="2 3">
    <name type="scientific">Flagellimonas sediminis</name>
    <dbReference type="NCBI Taxonomy" id="2696468"/>
    <lineage>
        <taxon>Bacteria</taxon>
        <taxon>Pseudomonadati</taxon>
        <taxon>Bacteroidota</taxon>
        <taxon>Flavobacteriia</taxon>
        <taxon>Flavobacteriales</taxon>
        <taxon>Flavobacteriaceae</taxon>
        <taxon>Flagellimonas</taxon>
    </lineage>
</organism>
<feature type="transmembrane region" description="Helical" evidence="1">
    <location>
        <begin position="95"/>
        <end position="112"/>
    </location>
</feature>
<sequence>MQVMVTFVSLLIFISFYLFYGTSKKMVVIHSFGMEKWVGEHASTSKFIGTALMIISLGLSCYQWGWGSGVFTFSILLMTFASLVILLAPLQLLNYRILAIAFISSLIFELFLF</sequence>
<keyword evidence="1" id="KW-1133">Transmembrane helix</keyword>
<evidence type="ECO:0000256" key="1">
    <source>
        <dbReference type="SAM" id="Phobius"/>
    </source>
</evidence>
<gene>
    <name evidence="2" type="ORF">GTK07_09625</name>
</gene>
<keyword evidence="1" id="KW-0472">Membrane</keyword>
<reference evidence="2 3" key="1">
    <citation type="submission" date="2020-01" db="EMBL/GenBank/DDBJ databases">
        <title>Muricauda sediminis sp.nov. 40Bstr401.</title>
        <authorList>
            <person name="Xue Z."/>
            <person name="Zhu S."/>
            <person name="Ren N."/>
            <person name="Chen T."/>
            <person name="Chen X."/>
            <person name="Chen J."/>
            <person name="Yang J."/>
        </authorList>
    </citation>
    <scope>NUCLEOTIDE SEQUENCE [LARGE SCALE GENOMIC DNA]</scope>
    <source>
        <strain evidence="2 3">40Bstr401</strain>
    </source>
</reference>
<evidence type="ECO:0000313" key="2">
    <source>
        <dbReference type="EMBL" id="NDV43582.1"/>
    </source>
</evidence>
<dbReference type="Proteomes" id="UP000468707">
    <property type="component" value="Unassembled WGS sequence"/>
</dbReference>
<feature type="transmembrane region" description="Helical" evidence="1">
    <location>
        <begin position="71"/>
        <end position="88"/>
    </location>
</feature>
<feature type="transmembrane region" description="Helical" evidence="1">
    <location>
        <begin position="6"/>
        <end position="23"/>
    </location>
</feature>
<accession>A0A6I5KZ12</accession>